<proteinExistence type="predicted"/>
<reference evidence="1" key="2">
    <citation type="journal article" date="2015" name="Fish Shellfish Immunol.">
        <title>Early steps in the European eel (Anguilla anguilla)-Vibrio vulnificus interaction in the gills: Role of the RtxA13 toxin.</title>
        <authorList>
            <person name="Callol A."/>
            <person name="Pajuelo D."/>
            <person name="Ebbesson L."/>
            <person name="Teles M."/>
            <person name="MacKenzie S."/>
            <person name="Amaro C."/>
        </authorList>
    </citation>
    <scope>NUCLEOTIDE SEQUENCE</scope>
</reference>
<accession>A0A0E9UVP1</accession>
<reference evidence="1" key="1">
    <citation type="submission" date="2014-11" db="EMBL/GenBank/DDBJ databases">
        <authorList>
            <person name="Amaro Gonzalez C."/>
        </authorList>
    </citation>
    <scope>NUCLEOTIDE SEQUENCE</scope>
</reference>
<dbReference type="EMBL" id="GBXM01039534">
    <property type="protein sequence ID" value="JAH69043.1"/>
    <property type="molecule type" value="Transcribed_RNA"/>
</dbReference>
<protein>
    <submittedName>
        <fullName evidence="1">Uncharacterized protein</fullName>
    </submittedName>
</protein>
<organism evidence="1">
    <name type="scientific">Anguilla anguilla</name>
    <name type="common">European freshwater eel</name>
    <name type="synonym">Muraena anguilla</name>
    <dbReference type="NCBI Taxonomy" id="7936"/>
    <lineage>
        <taxon>Eukaryota</taxon>
        <taxon>Metazoa</taxon>
        <taxon>Chordata</taxon>
        <taxon>Craniata</taxon>
        <taxon>Vertebrata</taxon>
        <taxon>Euteleostomi</taxon>
        <taxon>Actinopterygii</taxon>
        <taxon>Neopterygii</taxon>
        <taxon>Teleostei</taxon>
        <taxon>Anguilliformes</taxon>
        <taxon>Anguillidae</taxon>
        <taxon>Anguilla</taxon>
    </lineage>
</organism>
<dbReference type="AlphaFoldDB" id="A0A0E9UVP1"/>
<evidence type="ECO:0000313" key="1">
    <source>
        <dbReference type="EMBL" id="JAH69043.1"/>
    </source>
</evidence>
<sequence length="45" mass="5251">MLCSDIDDIRFINCSKVLTFIFCYMHGSPHHSLFPINEVKTHARL</sequence>
<name>A0A0E9UVP1_ANGAN</name>